<organism evidence="3 4">
    <name type="scientific">Ornithinimicrobium pekingense</name>
    <dbReference type="NCBI Taxonomy" id="384677"/>
    <lineage>
        <taxon>Bacteria</taxon>
        <taxon>Bacillati</taxon>
        <taxon>Actinomycetota</taxon>
        <taxon>Actinomycetes</taxon>
        <taxon>Micrococcales</taxon>
        <taxon>Ornithinimicrobiaceae</taxon>
        <taxon>Ornithinimicrobium</taxon>
    </lineage>
</organism>
<evidence type="ECO:0000313" key="4">
    <source>
        <dbReference type="Proteomes" id="UP000662111"/>
    </source>
</evidence>
<feature type="region of interest" description="Disordered" evidence="1">
    <location>
        <begin position="28"/>
        <end position="64"/>
    </location>
</feature>
<evidence type="ECO:0000259" key="2">
    <source>
        <dbReference type="PROSITE" id="PS50234"/>
    </source>
</evidence>
<accession>A0ABQ2F5X3</accession>
<protein>
    <recommendedName>
        <fullName evidence="2">VWFA domain-containing protein</fullName>
    </recommendedName>
</protein>
<feature type="compositionally biased region" description="Low complexity" evidence="1">
    <location>
        <begin position="28"/>
        <end position="43"/>
    </location>
</feature>
<gene>
    <name evidence="3" type="ORF">GCM10011509_01640</name>
</gene>
<dbReference type="EMBL" id="BMLB01000001">
    <property type="protein sequence ID" value="GGK56923.1"/>
    <property type="molecule type" value="Genomic_DNA"/>
</dbReference>
<evidence type="ECO:0000313" key="3">
    <source>
        <dbReference type="EMBL" id="GGK56923.1"/>
    </source>
</evidence>
<comment type="caution">
    <text evidence="3">The sequence shown here is derived from an EMBL/GenBank/DDBJ whole genome shotgun (WGS) entry which is preliminary data.</text>
</comment>
<dbReference type="SMART" id="SM00327">
    <property type="entry name" value="VWA"/>
    <property type="match status" value="1"/>
</dbReference>
<dbReference type="Gene3D" id="3.40.50.410">
    <property type="entry name" value="von Willebrand factor, type A domain"/>
    <property type="match status" value="1"/>
</dbReference>
<reference evidence="4" key="1">
    <citation type="journal article" date="2019" name="Int. J. Syst. Evol. Microbiol.">
        <title>The Global Catalogue of Microorganisms (GCM) 10K type strain sequencing project: providing services to taxonomists for standard genome sequencing and annotation.</title>
        <authorList>
            <consortium name="The Broad Institute Genomics Platform"/>
            <consortium name="The Broad Institute Genome Sequencing Center for Infectious Disease"/>
            <person name="Wu L."/>
            <person name="Ma J."/>
        </authorList>
    </citation>
    <scope>NUCLEOTIDE SEQUENCE [LARGE SCALE GENOMIC DNA]</scope>
    <source>
        <strain evidence="4">CGMCC 1.5362</strain>
    </source>
</reference>
<dbReference type="Pfam" id="PF13531">
    <property type="entry name" value="SBP_bac_11"/>
    <property type="match status" value="1"/>
</dbReference>
<name>A0ABQ2F5X3_9MICO</name>
<feature type="domain" description="VWFA" evidence="2">
    <location>
        <begin position="362"/>
        <end position="562"/>
    </location>
</feature>
<dbReference type="Pfam" id="PF13768">
    <property type="entry name" value="VWA_3"/>
    <property type="match status" value="1"/>
</dbReference>
<dbReference type="InterPro" id="IPR036465">
    <property type="entry name" value="vWFA_dom_sf"/>
</dbReference>
<proteinExistence type="predicted"/>
<dbReference type="InterPro" id="IPR002035">
    <property type="entry name" value="VWF_A"/>
</dbReference>
<dbReference type="Proteomes" id="UP000662111">
    <property type="component" value="Unassembled WGS sequence"/>
</dbReference>
<keyword evidence="4" id="KW-1185">Reference proteome</keyword>
<sequence>MVVLLVVVLLVGGLGLLWWLDRDGAGPADGAASGDGAAATTGAEESDGAGASGGGSPVEGPPSCEAVTVWSAPELLPAVESAADRAAEGSADCFTYAVVSRDTAVFQASLRDGEEPDVWLPSSLAWAQLVEQSGTDLDVGQTVATSPVLLTGRPEVVAGLADLGVGPDSTFAEVLQQYQESVASGGPEVSLRLGDPRTDPASMALLGSTSDQLGGLSEPGSPGRNLLVLLAQSSIQGDPLAAVRSDPTTLVPATEQQLGRAVADGEELRGVALQGGVGTVTMPFVRVGDAGSAEAVDALEEQLLSEDGAADLLALDLRPGADGEAPGVPGIPEDLALQAAAPDAEVSARLARTWAVIAPQSRILTLIDISGSMEAVVGEGTTRIDLTREAAQTALAVVPGQTAIGLWYFATALDDDTDFVEVVPLRPLNEEVRSGVTHEDVLLAETEDLGLDTLQGDTGLHDALWAAYQFMQEDYRPDAISSVLLLTDGINDDSTGGLSEDEVVERLEEARAPGDRPVTVVLIGMGPDVDADALERLAAAAGGESLVLRDPRELPQVFVDVVARRAG</sequence>
<dbReference type="SUPFAM" id="SSF53300">
    <property type="entry name" value="vWA-like"/>
    <property type="match status" value="1"/>
</dbReference>
<evidence type="ECO:0000256" key="1">
    <source>
        <dbReference type="SAM" id="MobiDB-lite"/>
    </source>
</evidence>
<dbReference type="PROSITE" id="PS50234">
    <property type="entry name" value="VWFA"/>
    <property type="match status" value="1"/>
</dbReference>